<dbReference type="GO" id="GO:0006065">
    <property type="term" value="P:UDP-glucuronate biosynthetic process"/>
    <property type="evidence" value="ECO:0007669"/>
    <property type="project" value="UniProtKB-UniPathway"/>
</dbReference>
<dbReference type="EMBL" id="CU459003">
    <property type="protein sequence ID" value="CAM74528.1"/>
    <property type="molecule type" value="Genomic_DNA"/>
</dbReference>
<dbReference type="SUPFAM" id="SSF52413">
    <property type="entry name" value="UDP-glucose/GDP-mannose dehydrogenase C-terminal domain"/>
    <property type="match status" value="1"/>
</dbReference>
<comment type="pathway">
    <text evidence="1">Nucleotide-sugar biosynthesis; UDP-alpha-D-glucuronate biosynthesis; UDP-alpha-D-glucuronate from UDP-alpha-D-glucose: step 1/1.</text>
</comment>
<dbReference type="EC" id="1.1.1.22" evidence="3 8"/>
<keyword evidence="5 8" id="KW-0560">Oxidoreductase</keyword>
<evidence type="ECO:0000256" key="1">
    <source>
        <dbReference type="ARBA" id="ARBA00004701"/>
    </source>
</evidence>
<evidence type="ECO:0000256" key="5">
    <source>
        <dbReference type="ARBA" id="ARBA00023002"/>
    </source>
</evidence>
<evidence type="ECO:0000256" key="6">
    <source>
        <dbReference type="ARBA" id="ARBA00023027"/>
    </source>
</evidence>
<dbReference type="PIRSF" id="PIRSF000124">
    <property type="entry name" value="UDPglc_GDPman_dh"/>
    <property type="match status" value="1"/>
</dbReference>
<feature type="binding site" evidence="11">
    <location>
        <position position="84"/>
    </location>
    <ligand>
        <name>NAD(+)</name>
        <dbReference type="ChEBI" id="CHEBI:57540"/>
    </ligand>
</feature>
<dbReference type="UniPathway" id="UPA00038">
    <property type="reaction ID" value="UER00491"/>
</dbReference>
<dbReference type="InterPro" id="IPR028357">
    <property type="entry name" value="UDPglc_DH_bac"/>
</dbReference>
<sequence length="452" mass="47306">MRISVIGLGKLGSPMAAVYAAKGHDVVGVDLNPAFVAALNQGRAPVEEPRLQEMIDLGCPRLSATTDFSEAIKATDLSCVIVPTPSTETGAFTNKYLLSALKAMGPGLRDKSGYHVVVITSTVMPGSCDGEIRAQLEQASGRRVGIDIGLCYSPEFIALGSVVNNLLRPDMVLVGESDPRAGDALAQLYLSSCDNSPAIRRMNLVNAEITKISVNTYVTTKISYANMLSDLCERLPGADVDVVTDAVGLDSRIGGKYLKGATGYGGPCFPRDNIAFSVLARSVGAQPLLAEATDAVNNLQVERLGGKVRALLPAGGRVAILGMSYKPDTAVIEESHGVKLAAHLLAAGYSVVIHDPQAAGAACSVLGNRVGAAERAEDAVAQADLVVVMTNWPAFVAIDAQAFRRADGRSLAVIDCWRILPAEAVELCDLHYPGRGPAVEAAVGDLGREARG</sequence>
<dbReference type="InterPro" id="IPR017476">
    <property type="entry name" value="UDP-Glc/GDP-Man"/>
</dbReference>
<dbReference type="InterPro" id="IPR008927">
    <property type="entry name" value="6-PGluconate_DH-like_C_sf"/>
</dbReference>
<dbReference type="SUPFAM" id="SSF48179">
    <property type="entry name" value="6-phosphogluconate dehydrogenase C-terminal domain-like"/>
    <property type="match status" value="1"/>
</dbReference>
<dbReference type="AlphaFoldDB" id="A4TV71"/>
<name>A4TV71_9PROT</name>
<gene>
    <name evidence="13" type="ORF">MGR_2827</name>
</gene>
<dbReference type="Gene3D" id="3.40.50.720">
    <property type="entry name" value="NAD(P)-binding Rossmann-like Domain"/>
    <property type="match status" value="2"/>
</dbReference>
<dbReference type="Pfam" id="PF00984">
    <property type="entry name" value="UDPG_MGDP_dh"/>
    <property type="match status" value="1"/>
</dbReference>
<evidence type="ECO:0000256" key="3">
    <source>
        <dbReference type="ARBA" id="ARBA00012954"/>
    </source>
</evidence>
<dbReference type="GO" id="GO:0003979">
    <property type="term" value="F:UDP-glucose 6-dehydrogenase activity"/>
    <property type="evidence" value="ECO:0007669"/>
    <property type="project" value="UniProtKB-EC"/>
</dbReference>
<dbReference type="SUPFAM" id="SSF51735">
    <property type="entry name" value="NAD(P)-binding Rossmann-fold domains"/>
    <property type="match status" value="1"/>
</dbReference>
<dbReference type="SMART" id="SM00984">
    <property type="entry name" value="UDPG_MGDP_dh_C"/>
    <property type="match status" value="1"/>
</dbReference>
<evidence type="ECO:0000256" key="8">
    <source>
        <dbReference type="PIRNR" id="PIRNR000124"/>
    </source>
</evidence>
<feature type="binding site" evidence="11">
    <location>
        <position position="30"/>
    </location>
    <ligand>
        <name>NAD(+)</name>
        <dbReference type="ChEBI" id="CHEBI:57540"/>
    </ligand>
</feature>
<dbReference type="PANTHER" id="PTHR43750:SF3">
    <property type="entry name" value="UDP-GLUCOSE 6-DEHYDROGENASE TUAD"/>
    <property type="match status" value="1"/>
</dbReference>
<dbReference type="GO" id="GO:0051287">
    <property type="term" value="F:NAD binding"/>
    <property type="evidence" value="ECO:0007669"/>
    <property type="project" value="InterPro"/>
</dbReference>
<comment type="similarity">
    <text evidence="2 8">Belongs to the UDP-glucose/GDP-mannose dehydrogenase family.</text>
</comment>
<feature type="binding site" evidence="11">
    <location>
        <position position="122"/>
    </location>
    <ligand>
        <name>NAD(+)</name>
        <dbReference type="ChEBI" id="CHEBI:57540"/>
    </ligand>
</feature>
<evidence type="ECO:0000259" key="12">
    <source>
        <dbReference type="SMART" id="SM00984"/>
    </source>
</evidence>
<feature type="domain" description="UDP-glucose/GDP-mannose dehydrogenase C-terminal" evidence="12">
    <location>
        <begin position="319"/>
        <end position="422"/>
    </location>
</feature>
<evidence type="ECO:0000256" key="4">
    <source>
        <dbReference type="ARBA" id="ARBA00015132"/>
    </source>
</evidence>
<feature type="active site" description="Nucleophile" evidence="9">
    <location>
        <position position="268"/>
    </location>
</feature>
<accession>A4TV71</accession>
<evidence type="ECO:0000313" key="13">
    <source>
        <dbReference type="EMBL" id="CAM74528.1"/>
    </source>
</evidence>
<organism evidence="13">
    <name type="scientific">Magnetospirillum gryphiswaldense</name>
    <dbReference type="NCBI Taxonomy" id="55518"/>
    <lineage>
        <taxon>Bacteria</taxon>
        <taxon>Pseudomonadati</taxon>
        <taxon>Pseudomonadota</taxon>
        <taxon>Alphaproteobacteria</taxon>
        <taxon>Rhodospirillales</taxon>
        <taxon>Rhodospirillaceae</taxon>
        <taxon>Magnetospirillum</taxon>
    </lineage>
</organism>
<evidence type="ECO:0000256" key="9">
    <source>
        <dbReference type="PIRSR" id="PIRSR500134-1"/>
    </source>
</evidence>
<dbReference type="InterPro" id="IPR014027">
    <property type="entry name" value="UDP-Glc/GDP-Man_DH_C"/>
</dbReference>
<evidence type="ECO:0000256" key="7">
    <source>
        <dbReference type="ARBA" id="ARBA00047473"/>
    </source>
</evidence>
<dbReference type="Gene3D" id="1.20.5.100">
    <property type="entry name" value="Cytochrome c1, transmembrane anchor, C-terminal"/>
    <property type="match status" value="1"/>
</dbReference>
<dbReference type="InterPro" id="IPR001732">
    <property type="entry name" value="UDP-Glc/GDP-Man_DH_N"/>
</dbReference>
<feature type="binding site" evidence="10">
    <location>
        <position position="265"/>
    </location>
    <ligand>
        <name>substrate</name>
    </ligand>
</feature>
<dbReference type="GO" id="GO:0000271">
    <property type="term" value="P:polysaccharide biosynthetic process"/>
    <property type="evidence" value="ECO:0007669"/>
    <property type="project" value="InterPro"/>
</dbReference>
<dbReference type="Pfam" id="PF03721">
    <property type="entry name" value="UDPG_MGDP_dh_N"/>
    <property type="match status" value="1"/>
</dbReference>
<feature type="binding site" evidence="10">
    <location>
        <position position="326"/>
    </location>
    <ligand>
        <name>substrate</name>
    </ligand>
</feature>
<protein>
    <recommendedName>
        <fullName evidence="4 8">UDP-glucose 6-dehydrogenase</fullName>
        <ecNumber evidence="3 8">1.1.1.22</ecNumber>
    </recommendedName>
</protein>
<dbReference type="NCBIfam" id="TIGR03026">
    <property type="entry name" value="NDP-sugDHase"/>
    <property type="match status" value="1"/>
</dbReference>
<proteinExistence type="inferred from homology"/>
<dbReference type="InterPro" id="IPR036291">
    <property type="entry name" value="NAD(P)-bd_dom_sf"/>
</dbReference>
<evidence type="ECO:0000256" key="11">
    <source>
        <dbReference type="PIRSR" id="PIRSR500134-3"/>
    </source>
</evidence>
<dbReference type="Pfam" id="PF03720">
    <property type="entry name" value="UDPG_MGDP_dh_C"/>
    <property type="match status" value="1"/>
</dbReference>
<dbReference type="InterPro" id="IPR014026">
    <property type="entry name" value="UDP-Glc/GDP-Man_DH_dimer"/>
</dbReference>
<dbReference type="PIRSF" id="PIRSF500134">
    <property type="entry name" value="UDPglc_DH_bac"/>
    <property type="match status" value="1"/>
</dbReference>
<feature type="binding site" evidence="10">
    <location>
        <position position="211"/>
    </location>
    <ligand>
        <name>substrate</name>
    </ligand>
</feature>
<evidence type="ECO:0000256" key="10">
    <source>
        <dbReference type="PIRSR" id="PIRSR500134-2"/>
    </source>
</evidence>
<dbReference type="InterPro" id="IPR036220">
    <property type="entry name" value="UDP-Glc/GDP-Man_DH_C_sf"/>
</dbReference>
<reference evidence="13" key="1">
    <citation type="journal article" date="2007" name="J. Bacteriol.">
        <title>Comparative genome analysis of four magnetotactic bacteria reveals a complex set of group-specific genes implicated in magnetosome biomineralization and function.</title>
        <authorList>
            <person name="Richter M."/>
            <person name="Kube M."/>
            <person name="Bazylinski D.A."/>
            <person name="Lombardot T."/>
            <person name="Gloeckner F.O."/>
            <person name="Reinhardt R."/>
            <person name="Schueler D."/>
        </authorList>
    </citation>
    <scope>NUCLEOTIDE SEQUENCE</scope>
    <source>
        <strain evidence="13">MSR-1</strain>
    </source>
</reference>
<dbReference type="RefSeq" id="WP_106003605.1">
    <property type="nucleotide sequence ID" value="NZ_CP027527.1"/>
</dbReference>
<dbReference type="PANTHER" id="PTHR43750">
    <property type="entry name" value="UDP-GLUCOSE 6-DEHYDROGENASE TUAD"/>
    <property type="match status" value="1"/>
</dbReference>
<comment type="catalytic activity">
    <reaction evidence="7 8">
        <text>UDP-alpha-D-glucose + 2 NAD(+) + H2O = UDP-alpha-D-glucuronate + 2 NADH + 3 H(+)</text>
        <dbReference type="Rhea" id="RHEA:23596"/>
        <dbReference type="ChEBI" id="CHEBI:15377"/>
        <dbReference type="ChEBI" id="CHEBI:15378"/>
        <dbReference type="ChEBI" id="CHEBI:57540"/>
        <dbReference type="ChEBI" id="CHEBI:57945"/>
        <dbReference type="ChEBI" id="CHEBI:58052"/>
        <dbReference type="ChEBI" id="CHEBI:58885"/>
        <dbReference type="EC" id="1.1.1.22"/>
    </reaction>
</comment>
<evidence type="ECO:0000256" key="2">
    <source>
        <dbReference type="ARBA" id="ARBA00006601"/>
    </source>
</evidence>
<keyword evidence="6 8" id="KW-0520">NAD</keyword>